<comment type="function">
    <text evidence="2">One of several proteins that assist in the late maturation steps of the functional core of the 30S ribosomal subunit. Associates with free 30S ribosomal subunits (but not with 30S subunits that are part of 70S ribosomes or polysomes). Required for efficient processing of 16S rRNA. May interact with the 5'-terminal helix region of 16S rRNA.</text>
</comment>
<dbReference type="Proteomes" id="UP000216454">
    <property type="component" value="Unassembled WGS sequence"/>
</dbReference>
<dbReference type="GO" id="GO:0043024">
    <property type="term" value="F:ribosomal small subunit binding"/>
    <property type="evidence" value="ECO:0007669"/>
    <property type="project" value="TreeGrafter"/>
</dbReference>
<dbReference type="InterPro" id="IPR020053">
    <property type="entry name" value="Ribosome-bd_factorA_CS"/>
</dbReference>
<feature type="compositionally biased region" description="Acidic residues" evidence="3">
    <location>
        <begin position="145"/>
        <end position="200"/>
    </location>
</feature>
<dbReference type="EMBL" id="MWWQ01000005">
    <property type="protein sequence ID" value="OZG52979.1"/>
    <property type="molecule type" value="Genomic_DNA"/>
</dbReference>
<feature type="compositionally biased region" description="Low complexity" evidence="3">
    <location>
        <begin position="201"/>
        <end position="216"/>
    </location>
</feature>
<name>A0A261F1H6_9BIFI</name>
<keyword evidence="5" id="KW-1185">Reference proteome</keyword>
<dbReference type="HAMAP" id="MF_00003">
    <property type="entry name" value="RbfA"/>
    <property type="match status" value="1"/>
</dbReference>
<dbReference type="GO" id="GO:0030490">
    <property type="term" value="P:maturation of SSU-rRNA"/>
    <property type="evidence" value="ECO:0007669"/>
    <property type="project" value="UniProtKB-UniRule"/>
</dbReference>
<dbReference type="InterPro" id="IPR015946">
    <property type="entry name" value="KH_dom-like_a/b"/>
</dbReference>
<evidence type="ECO:0000313" key="5">
    <source>
        <dbReference type="Proteomes" id="UP000216454"/>
    </source>
</evidence>
<comment type="subunit">
    <text evidence="2">Monomer. Binds 30S ribosomal subunits, but not 50S ribosomal subunits or 70S ribosomes.</text>
</comment>
<dbReference type="SUPFAM" id="SSF89919">
    <property type="entry name" value="Ribosome-binding factor A, RbfA"/>
    <property type="match status" value="1"/>
</dbReference>
<dbReference type="PANTHER" id="PTHR33515">
    <property type="entry name" value="RIBOSOME-BINDING FACTOR A, CHLOROPLASTIC-RELATED"/>
    <property type="match status" value="1"/>
</dbReference>
<accession>A0A261F1H6</accession>
<organism evidence="4 5">
    <name type="scientific">Pseudoscardovia suis</name>
    <dbReference type="NCBI Taxonomy" id="987063"/>
    <lineage>
        <taxon>Bacteria</taxon>
        <taxon>Bacillati</taxon>
        <taxon>Actinomycetota</taxon>
        <taxon>Actinomycetes</taxon>
        <taxon>Bifidobacteriales</taxon>
        <taxon>Bifidobacteriaceae</taxon>
        <taxon>Pseudoscardovia</taxon>
    </lineage>
</organism>
<protein>
    <recommendedName>
        <fullName evidence="2">Ribosome-binding factor A</fullName>
    </recommendedName>
</protein>
<dbReference type="GO" id="GO:0005829">
    <property type="term" value="C:cytosol"/>
    <property type="evidence" value="ECO:0007669"/>
    <property type="project" value="TreeGrafter"/>
</dbReference>
<dbReference type="OrthoDB" id="307788at2"/>
<dbReference type="PROSITE" id="PS01319">
    <property type="entry name" value="RBFA"/>
    <property type="match status" value="1"/>
</dbReference>
<comment type="subcellular location">
    <subcellularLocation>
        <location evidence="2">Cytoplasm</location>
    </subcellularLocation>
</comment>
<reference evidence="4 5" key="1">
    <citation type="journal article" date="2017" name="BMC Genomics">
        <title>Comparative genomic and phylogenomic analyses of the Bifidobacteriaceae family.</title>
        <authorList>
            <person name="Lugli G.A."/>
            <person name="Milani C."/>
            <person name="Turroni F."/>
            <person name="Duranti S."/>
            <person name="Mancabelli L."/>
            <person name="Mangifesta M."/>
            <person name="Ferrario C."/>
            <person name="Modesto M."/>
            <person name="Mattarelli P."/>
            <person name="Jiri K."/>
            <person name="van Sinderen D."/>
            <person name="Ventura M."/>
        </authorList>
    </citation>
    <scope>NUCLEOTIDE SEQUENCE [LARGE SCALE GENOMIC DNA]</scope>
    <source>
        <strain evidence="4 5">DSM 24744</strain>
    </source>
</reference>
<dbReference type="AlphaFoldDB" id="A0A261F1H6"/>
<dbReference type="RefSeq" id="WP_094690886.1">
    <property type="nucleotide sequence ID" value="NZ_MWWQ01000005.1"/>
</dbReference>
<sequence length="216" mass="23789">MSGTNPRAVRVAGLIQRVVATALQRELRDPRLAHVTITEVRVTNDLQIARIYWTYLGSEGHELGQRKRAKQALKQSAGRLRSLVGRKAGLRLTPQLEFIYDEVPEEAHEVEDVLSIALRRDQELAKLREHASYAGDADPYRHDHDDEDGDSDDAADAEYDIDSDSTDDYTGDGFDYDDAETEAFIDGDDDMDDDADDDMDAGTGAAAGSDDSAVQG</sequence>
<comment type="caution">
    <text evidence="4">The sequence shown here is derived from an EMBL/GenBank/DDBJ whole genome shotgun (WGS) entry which is preliminary data.</text>
</comment>
<evidence type="ECO:0000256" key="2">
    <source>
        <dbReference type="HAMAP-Rule" id="MF_00003"/>
    </source>
</evidence>
<dbReference type="Gene3D" id="3.30.300.20">
    <property type="match status" value="1"/>
</dbReference>
<dbReference type="InterPro" id="IPR000238">
    <property type="entry name" value="RbfA"/>
</dbReference>
<evidence type="ECO:0000256" key="1">
    <source>
        <dbReference type="ARBA" id="ARBA00022517"/>
    </source>
</evidence>
<comment type="similarity">
    <text evidence="2">Belongs to the RbfA family.</text>
</comment>
<evidence type="ECO:0000313" key="4">
    <source>
        <dbReference type="EMBL" id="OZG52979.1"/>
    </source>
</evidence>
<evidence type="ECO:0000256" key="3">
    <source>
        <dbReference type="SAM" id="MobiDB-lite"/>
    </source>
</evidence>
<dbReference type="InterPro" id="IPR023799">
    <property type="entry name" value="RbfA_dom_sf"/>
</dbReference>
<keyword evidence="1 2" id="KW-0690">Ribosome biogenesis</keyword>
<dbReference type="PANTHER" id="PTHR33515:SF1">
    <property type="entry name" value="RIBOSOME-BINDING FACTOR A, CHLOROPLASTIC-RELATED"/>
    <property type="match status" value="1"/>
</dbReference>
<dbReference type="Pfam" id="PF02033">
    <property type="entry name" value="RBFA"/>
    <property type="match status" value="1"/>
</dbReference>
<gene>
    <name evidence="2" type="primary">rbfA</name>
    <name evidence="4" type="ORF">PSSU_0597</name>
</gene>
<keyword evidence="2" id="KW-0963">Cytoplasm</keyword>
<feature type="region of interest" description="Disordered" evidence="3">
    <location>
        <begin position="131"/>
        <end position="216"/>
    </location>
</feature>
<dbReference type="NCBIfam" id="TIGR00082">
    <property type="entry name" value="rbfA"/>
    <property type="match status" value="1"/>
</dbReference>
<proteinExistence type="inferred from homology"/>